<dbReference type="InterPro" id="IPR003142">
    <property type="entry name" value="BPL_C"/>
</dbReference>
<comment type="catalytic activity">
    <reaction evidence="7">
        <text>biotin + L-lysyl-[protein] + ATP = N(6)-biotinyl-L-lysyl-[protein] + AMP + diphosphate + H(+)</text>
        <dbReference type="Rhea" id="RHEA:11756"/>
        <dbReference type="Rhea" id="RHEA-COMP:9752"/>
        <dbReference type="Rhea" id="RHEA-COMP:10505"/>
        <dbReference type="ChEBI" id="CHEBI:15378"/>
        <dbReference type="ChEBI" id="CHEBI:29969"/>
        <dbReference type="ChEBI" id="CHEBI:30616"/>
        <dbReference type="ChEBI" id="CHEBI:33019"/>
        <dbReference type="ChEBI" id="CHEBI:57586"/>
        <dbReference type="ChEBI" id="CHEBI:83144"/>
        <dbReference type="ChEBI" id="CHEBI:456215"/>
        <dbReference type="EC" id="6.3.4.15"/>
    </reaction>
</comment>
<dbReference type="EMBL" id="NTYW01000014">
    <property type="protein sequence ID" value="PES37475.1"/>
    <property type="molecule type" value="Genomic_DNA"/>
</dbReference>
<dbReference type="Gene3D" id="1.10.10.10">
    <property type="entry name" value="Winged helix-like DNA-binding domain superfamily/Winged helix DNA-binding domain"/>
    <property type="match status" value="1"/>
</dbReference>
<evidence type="ECO:0000256" key="4">
    <source>
        <dbReference type="ARBA" id="ARBA00023125"/>
    </source>
</evidence>
<dbReference type="GO" id="GO:0006355">
    <property type="term" value="P:regulation of DNA-templated transcription"/>
    <property type="evidence" value="ECO:0007669"/>
    <property type="project" value="UniProtKB-UniRule"/>
</dbReference>
<dbReference type="NCBIfam" id="TIGR00122">
    <property type="entry name" value="birA_repr_reg"/>
    <property type="match status" value="1"/>
</dbReference>
<sequence>MQSDIRRTLLEMFTNADGDYVSGQKISDLLGCSRTAVWKHIEELRKDGYELEAVRKKGYRIVGKPNKVSSNELLLGLQTTKIGQYIHYEESVHSTQKIAHRIAQEGAKEGTVVVAEEQTAGRGRLDRAWYSPKYTGAWMSIILRPSIPPQQAPQLTLLSAVAVVQAIQEVTNLSPDIKWPNDVLLNGKKLVGILTEMQADFDRIHSVIIGIGINVNQQETDFNEQIKHIATSLRIEKGEEINRAALMQAFFLKLETLYEEYLKNGFGLIKVLWETYAISIGKRIIARTMTANIEGFAKGITDEGVLLIEDDEGVIHRIHSADIELSAKK</sequence>
<dbReference type="InterPro" id="IPR013196">
    <property type="entry name" value="HTH_11"/>
</dbReference>
<dbReference type="Pfam" id="PF08279">
    <property type="entry name" value="HTH_11"/>
    <property type="match status" value="1"/>
</dbReference>
<keyword evidence="3 7" id="KW-0805">Transcription regulation</keyword>
<dbReference type="RefSeq" id="WP_013056096.1">
    <property type="nucleotide sequence ID" value="NZ_AZUJ01000001.1"/>
</dbReference>
<evidence type="ECO:0000256" key="6">
    <source>
        <dbReference type="ARBA" id="ARBA00023267"/>
    </source>
</evidence>
<dbReference type="InterPro" id="IPR004408">
    <property type="entry name" value="Biotin_CoA_COase_ligase"/>
</dbReference>
<dbReference type="GO" id="GO:0005737">
    <property type="term" value="C:cytoplasm"/>
    <property type="evidence" value="ECO:0007669"/>
    <property type="project" value="TreeGrafter"/>
</dbReference>
<dbReference type="GO" id="GO:0003677">
    <property type="term" value="F:DNA binding"/>
    <property type="evidence" value="ECO:0007669"/>
    <property type="project" value="UniProtKB-UniRule"/>
</dbReference>
<dbReference type="GO" id="GO:0009249">
    <property type="term" value="P:protein lipoylation"/>
    <property type="evidence" value="ECO:0007669"/>
    <property type="project" value="UniProtKB-ARBA"/>
</dbReference>
<dbReference type="SUPFAM" id="SSF55681">
    <property type="entry name" value="Class II aaRS and biotin synthetases"/>
    <property type="match status" value="1"/>
</dbReference>
<name>A0A2C2S0N0_PRIMG</name>
<dbReference type="InterPro" id="IPR036390">
    <property type="entry name" value="WH_DNA-bd_sf"/>
</dbReference>
<keyword evidence="6 7" id="KW-0092">Biotin</keyword>
<protein>
    <recommendedName>
        <fullName evidence="7">Bifunctional ligase/repressor BirA</fullName>
    </recommendedName>
    <alternativeName>
        <fullName evidence="7">Biotin--[acetyl-CoA-carboxylase] ligase</fullName>
        <ecNumber evidence="7">6.3.4.15</ecNumber>
    </alternativeName>
    <alternativeName>
        <fullName evidence="7">Biotin--protein ligase</fullName>
    </alternativeName>
    <alternativeName>
        <fullName evidence="7">Biotin-[acetyl-CoA carboxylase] synthetase</fullName>
    </alternativeName>
</protein>
<dbReference type="Pfam" id="PF03099">
    <property type="entry name" value="BPL_LplA_LipB"/>
    <property type="match status" value="1"/>
</dbReference>
<proteinExistence type="inferred from homology"/>
<evidence type="ECO:0000313" key="12">
    <source>
        <dbReference type="Proteomes" id="UP000256519"/>
    </source>
</evidence>
<accession>A0A2C2S0N0</accession>
<dbReference type="GO" id="GO:0016740">
    <property type="term" value="F:transferase activity"/>
    <property type="evidence" value="ECO:0007669"/>
    <property type="project" value="UniProtKB-ARBA"/>
</dbReference>
<feature type="binding site" evidence="7">
    <location>
        <position position="118"/>
    </location>
    <ligand>
        <name>biotin</name>
        <dbReference type="ChEBI" id="CHEBI:57586"/>
    </ligand>
</feature>
<organism evidence="10 12">
    <name type="scientific">Priestia megaterium</name>
    <name type="common">Bacillus megaterium</name>
    <dbReference type="NCBI Taxonomy" id="1404"/>
    <lineage>
        <taxon>Bacteria</taxon>
        <taxon>Bacillati</taxon>
        <taxon>Bacillota</taxon>
        <taxon>Bacilli</taxon>
        <taxon>Bacillales</taxon>
        <taxon>Bacillaceae</taxon>
        <taxon>Priestia</taxon>
    </lineage>
</organism>
<feature type="domain" description="BPL/LPL catalytic" evidence="8">
    <location>
        <begin position="74"/>
        <end position="262"/>
    </location>
</feature>
<dbReference type="InterPro" id="IPR004143">
    <property type="entry name" value="BPL_LPL_catalytic"/>
</dbReference>
<dbReference type="InterPro" id="IPR030855">
    <property type="entry name" value="Bifunct_BirA"/>
</dbReference>
<dbReference type="PROSITE" id="PS51733">
    <property type="entry name" value="BPL_LPL_CATALYTIC"/>
    <property type="match status" value="1"/>
</dbReference>
<comment type="similarity">
    <text evidence="7">Belongs to the biotin--protein ligase family.</text>
</comment>
<dbReference type="PANTHER" id="PTHR12835">
    <property type="entry name" value="BIOTIN PROTEIN LIGASE"/>
    <property type="match status" value="1"/>
</dbReference>
<feature type="binding site" evidence="7">
    <location>
        <position position="189"/>
    </location>
    <ligand>
        <name>biotin</name>
        <dbReference type="ChEBI" id="CHEBI:57586"/>
    </ligand>
</feature>
<keyword evidence="4 7" id="KW-0238">DNA-binding</keyword>
<reference evidence="9 11" key="1">
    <citation type="submission" date="2017-09" db="EMBL/GenBank/DDBJ databases">
        <title>Large-scale bioinformatics analysis of Bacillus genomes uncovers conserved roles of natural products in bacterial physiology.</title>
        <authorList>
            <consortium name="Agbiome Team Llc"/>
            <person name="Bleich R.M."/>
            <person name="Kirk G.J."/>
            <person name="Santa Maria K.C."/>
            <person name="Allen S.E."/>
            <person name="Farag S."/>
            <person name="Shank E.A."/>
            <person name="Bowers A."/>
        </authorList>
    </citation>
    <scope>NUCLEOTIDE SEQUENCE [LARGE SCALE GENOMIC DNA]</scope>
    <source>
        <strain evidence="9 11">AFS003013</strain>
    </source>
</reference>
<evidence type="ECO:0000256" key="2">
    <source>
        <dbReference type="ARBA" id="ARBA00022598"/>
    </source>
</evidence>
<comment type="caution">
    <text evidence="7">Lacks conserved residue(s) required for the propagation of feature annotation.</text>
</comment>
<dbReference type="InterPro" id="IPR036388">
    <property type="entry name" value="WH-like_DNA-bd_sf"/>
</dbReference>
<dbReference type="InterPro" id="IPR045864">
    <property type="entry name" value="aa-tRNA-synth_II/BPL/LPL"/>
</dbReference>
<dbReference type="Gene3D" id="2.30.30.100">
    <property type="match status" value="1"/>
</dbReference>
<evidence type="ECO:0000313" key="11">
    <source>
        <dbReference type="Proteomes" id="UP000220341"/>
    </source>
</evidence>
<keyword evidence="5 7" id="KW-0804">Transcription</keyword>
<dbReference type="EMBL" id="PQWM01000007">
    <property type="protein sequence ID" value="RDZ16472.1"/>
    <property type="molecule type" value="Genomic_DNA"/>
</dbReference>
<feature type="DNA-binding region" description="H-T-H motif" evidence="7">
    <location>
        <begin position="23"/>
        <end position="42"/>
    </location>
</feature>
<evidence type="ECO:0000313" key="9">
    <source>
        <dbReference type="EMBL" id="PES37475.1"/>
    </source>
</evidence>
<dbReference type="Proteomes" id="UP000220341">
    <property type="component" value="Unassembled WGS sequence"/>
</dbReference>
<keyword evidence="1 7" id="KW-0678">Repressor</keyword>
<keyword evidence="7" id="KW-0067">ATP-binding</keyword>
<evidence type="ECO:0000256" key="5">
    <source>
        <dbReference type="ARBA" id="ARBA00023163"/>
    </source>
</evidence>
<evidence type="ECO:0000256" key="1">
    <source>
        <dbReference type="ARBA" id="ARBA00022491"/>
    </source>
</evidence>
<evidence type="ECO:0000256" key="3">
    <source>
        <dbReference type="ARBA" id="ARBA00023015"/>
    </source>
</evidence>
<dbReference type="InterPro" id="IPR004409">
    <property type="entry name" value="Biotin_operon_repress_HTH"/>
</dbReference>
<dbReference type="Gene3D" id="3.30.930.10">
    <property type="entry name" value="Bira Bifunctional Protein, Domain 2"/>
    <property type="match status" value="1"/>
</dbReference>
<gene>
    <name evidence="7" type="primary">birA</name>
    <name evidence="10" type="ORF">C3744_08095</name>
    <name evidence="9" type="ORF">CN497_16615</name>
</gene>
<evidence type="ECO:0000259" key="8">
    <source>
        <dbReference type="PROSITE" id="PS51733"/>
    </source>
</evidence>
<keyword evidence="7" id="KW-0547">Nucleotide-binding</keyword>
<dbReference type="HAMAP" id="MF_00978">
    <property type="entry name" value="Bifunct_BirA"/>
    <property type="match status" value="1"/>
</dbReference>
<comment type="caution">
    <text evidence="10">The sequence shown here is derived from an EMBL/GenBank/DDBJ whole genome shotgun (WGS) entry which is preliminary data.</text>
</comment>
<dbReference type="CDD" id="cd16442">
    <property type="entry name" value="BPL"/>
    <property type="match status" value="1"/>
</dbReference>
<dbReference type="GO" id="GO:0005524">
    <property type="term" value="F:ATP binding"/>
    <property type="evidence" value="ECO:0007669"/>
    <property type="project" value="UniProtKB-UniRule"/>
</dbReference>
<dbReference type="GO" id="GO:0004077">
    <property type="term" value="F:biotin--[biotin carboxyl-carrier protein] ligase activity"/>
    <property type="evidence" value="ECO:0007669"/>
    <property type="project" value="UniProtKB-UniRule"/>
</dbReference>
<dbReference type="EC" id="6.3.4.15" evidence="7"/>
<dbReference type="GeneID" id="48012012"/>
<evidence type="ECO:0000256" key="7">
    <source>
        <dbReference type="HAMAP-Rule" id="MF_00978"/>
    </source>
</evidence>
<evidence type="ECO:0000313" key="10">
    <source>
        <dbReference type="EMBL" id="RDZ16472.1"/>
    </source>
</evidence>
<comment type="function">
    <text evidence="7">Acts both as a biotin--[acetyl-CoA-carboxylase] ligase and a repressor.</text>
</comment>
<keyword evidence="2 7" id="KW-0436">Ligase</keyword>
<dbReference type="SUPFAM" id="SSF46785">
    <property type="entry name" value="Winged helix' DNA-binding domain"/>
    <property type="match status" value="1"/>
</dbReference>
<feature type="binding site" evidence="7">
    <location>
        <begin position="122"/>
        <end position="124"/>
    </location>
    <ligand>
        <name>biotin</name>
        <dbReference type="ChEBI" id="CHEBI:57586"/>
    </ligand>
</feature>
<dbReference type="Proteomes" id="UP000256519">
    <property type="component" value="Unassembled WGS sequence"/>
</dbReference>
<dbReference type="Pfam" id="PF02237">
    <property type="entry name" value="BPL_C"/>
    <property type="match status" value="1"/>
</dbReference>
<dbReference type="PANTHER" id="PTHR12835:SF5">
    <property type="entry name" value="BIOTIN--PROTEIN LIGASE"/>
    <property type="match status" value="1"/>
</dbReference>
<dbReference type="NCBIfam" id="TIGR00121">
    <property type="entry name" value="birA_ligase"/>
    <property type="match status" value="1"/>
</dbReference>
<dbReference type="AlphaFoldDB" id="A0A2C2S0N0"/>
<reference evidence="10 12" key="2">
    <citation type="journal article" date="2018" name="Appl. Environ. Microbiol.">
        <title>Antimicrobial susceptibility testing and tentative epidemiological cut-off values of five Bacillus species relevant for use as animal feed additives or for plant protection.</title>
        <authorList>
            <person name="Agerso Y."/>
            <person name="Stuer-Lauridsen B."/>
            <person name="Bjerre K."/>
            <person name="Jensen M.G."/>
            <person name="Johansen E."/>
            <person name="Bennedsen M."/>
            <person name="Brockmann E."/>
            <person name="Nielsen B."/>
        </authorList>
    </citation>
    <scope>NUCLEOTIDE SEQUENCE [LARGE SCALE GENOMIC DNA]</scope>
    <source>
        <strain evidence="10 12">CHCC20162</strain>
    </source>
</reference>